<dbReference type="KEGG" id="bxi:BK049_08715"/>
<dbReference type="AlphaFoldDB" id="A0AAC9NCC7"/>
<accession>A0AAC9NCC7</accession>
<evidence type="ECO:0000313" key="2">
    <source>
        <dbReference type="Proteomes" id="UP000177709"/>
    </source>
</evidence>
<evidence type="ECO:0000313" key="1">
    <source>
        <dbReference type="EMBL" id="AOZ88748.1"/>
    </source>
</evidence>
<reference evidence="1 2" key="1">
    <citation type="submission" date="2016-10" db="EMBL/GenBank/DDBJ databases">
        <title>Whole genome sequence of hyper active fibrinolysis bacterium Bacillus pumilus strain VV3 isolated from fermented rice.</title>
        <authorList>
            <person name="Mariadas V.A."/>
            <person name="Vijayaraghavan P."/>
            <person name="Dhandapani V."/>
        </authorList>
    </citation>
    <scope>NUCLEOTIDE SEQUENCE [LARGE SCALE GENOMIC DNA]</scope>
    <source>
        <strain evidence="1 2">VV3</strain>
    </source>
</reference>
<dbReference type="RefSeq" id="WP_071168310.1">
    <property type="nucleotide sequence ID" value="NZ_CP017786.1"/>
</dbReference>
<protein>
    <submittedName>
        <fullName evidence="1">Uncharacterized protein</fullName>
    </submittedName>
</protein>
<gene>
    <name evidence="1" type="ORF">BK049_08715</name>
</gene>
<name>A0AAC9NCC7_9BACI</name>
<proteinExistence type="predicted"/>
<sequence>MFKELDNLLSADTTVDSWYDDGCLIASEILSDFSLNDWEELSNQVLNKPIEWQRKIAYCLDNECNEYEFNILMDLLNTNDTELFEICIDTLRSYPIEEGKKIVLQHPQILERINQMLATSANPPAKIVLQDFISKTHSN</sequence>
<organism evidence="1 2">
    <name type="scientific">Bacillus xiamenensis</name>
    <dbReference type="NCBI Taxonomy" id="1178537"/>
    <lineage>
        <taxon>Bacteria</taxon>
        <taxon>Bacillati</taxon>
        <taxon>Bacillota</taxon>
        <taxon>Bacilli</taxon>
        <taxon>Bacillales</taxon>
        <taxon>Bacillaceae</taxon>
        <taxon>Bacillus</taxon>
    </lineage>
</organism>
<dbReference type="EMBL" id="CP017786">
    <property type="protein sequence ID" value="AOZ88748.1"/>
    <property type="molecule type" value="Genomic_DNA"/>
</dbReference>
<dbReference type="Proteomes" id="UP000177709">
    <property type="component" value="Chromosome"/>
</dbReference>